<protein>
    <recommendedName>
        <fullName evidence="1">3-deoxy-D-manno-octulosonic acid transferase</fullName>
        <shortName evidence="1">Kdo transferase</shortName>
        <ecNumber evidence="1">2.4.99.12</ecNumber>
    </recommendedName>
    <alternativeName>
        <fullName evidence="1">Lipid IV(A) 3-deoxy-D-manno-octulosonic acid transferase</fullName>
    </alternativeName>
</protein>
<keyword evidence="1" id="KW-0472">Membrane</keyword>
<comment type="function">
    <text evidence="1">Involved in lipopolysaccharide (LPS) biosynthesis. Catalyzes the transfer of 3-deoxy-D-manno-octulosonate (Kdo) residue(s) from CMP-Kdo to lipid IV(A), the tetraacyldisaccharide-1,4'-bisphosphate precursor of lipid A.</text>
</comment>
<dbReference type="GO" id="GO:0009244">
    <property type="term" value="P:lipopolysaccharide core region biosynthetic process"/>
    <property type="evidence" value="ECO:0007669"/>
    <property type="project" value="UniProtKB-UniRule"/>
</dbReference>
<name>A0A0P8C192_9BACT</name>
<keyword evidence="1" id="KW-1003">Cell membrane</keyword>
<keyword evidence="1 2" id="KW-0808">Transferase</keyword>
<evidence type="ECO:0000313" key="2">
    <source>
        <dbReference type="EMBL" id="KPQ16319.1"/>
    </source>
</evidence>
<organism evidence="2 3">
    <name type="scientific">Algoriphagus marincola HL-49</name>
    <dbReference type="NCBI Taxonomy" id="1305737"/>
    <lineage>
        <taxon>Bacteria</taxon>
        <taxon>Pseudomonadati</taxon>
        <taxon>Bacteroidota</taxon>
        <taxon>Cytophagia</taxon>
        <taxon>Cytophagales</taxon>
        <taxon>Cyclobacteriaceae</taxon>
        <taxon>Algoriphagus</taxon>
    </lineage>
</organism>
<comment type="catalytic activity">
    <reaction evidence="1">
        <text>lipid IVA (E. coli) + CMP-3-deoxy-beta-D-manno-octulosonate = alpha-Kdo-(2-&gt;6)-lipid IVA (E. coli) + CMP + H(+)</text>
        <dbReference type="Rhea" id="RHEA:28066"/>
        <dbReference type="ChEBI" id="CHEBI:15378"/>
        <dbReference type="ChEBI" id="CHEBI:58603"/>
        <dbReference type="ChEBI" id="CHEBI:60364"/>
        <dbReference type="ChEBI" id="CHEBI:60377"/>
        <dbReference type="ChEBI" id="CHEBI:85987"/>
        <dbReference type="EC" id="2.4.99.12"/>
    </reaction>
</comment>
<feature type="non-terminal residue" evidence="2">
    <location>
        <position position="1"/>
    </location>
</feature>
<dbReference type="GO" id="GO:0009245">
    <property type="term" value="P:lipid A biosynthetic process"/>
    <property type="evidence" value="ECO:0007669"/>
    <property type="project" value="TreeGrafter"/>
</dbReference>
<dbReference type="GO" id="GO:0043842">
    <property type="term" value="F:Kdo transferase activity"/>
    <property type="evidence" value="ECO:0007669"/>
    <property type="project" value="UniProtKB-EC"/>
</dbReference>
<sequence>WQEDMDLLIPLINQNKDFNWIIAPHSMNPGPMQNWKSQIKASCQFYTSWDQTKTTEVLIIDTIGMLASLYQFAQVSYVGGAFGEGLHNILESIGFGAPVIFGKVRKAGKFPEAQESIKQGCGFEVEDFLALKTAFDSLKNPENLERSRISANSWVESNRGATERILDFTDNLQ</sequence>
<reference evidence="2 3" key="1">
    <citation type="submission" date="2015-09" db="EMBL/GenBank/DDBJ databases">
        <title>Identification and resolution of microdiversity through metagenomic sequencing of parallel consortia.</title>
        <authorList>
            <person name="Nelson W.C."/>
            <person name="Romine M.F."/>
            <person name="Lindemann S.R."/>
        </authorList>
    </citation>
    <scope>NUCLEOTIDE SEQUENCE [LARGE SCALE GENOMIC DNA]</scope>
    <source>
        <strain evidence="2">HL-49</strain>
    </source>
</reference>
<comment type="pathway">
    <text evidence="1">Bacterial outer membrane biogenesis; LPS core biosynthesis.</text>
</comment>
<evidence type="ECO:0000313" key="3">
    <source>
        <dbReference type="Proteomes" id="UP000050421"/>
    </source>
</evidence>
<comment type="similarity">
    <text evidence="1">Belongs to the glycosyltransferase group 1 family.</text>
</comment>
<accession>A0A0P8C192</accession>
<dbReference type="PANTHER" id="PTHR42755">
    <property type="entry name" value="3-DEOXY-MANNO-OCTULOSONATE CYTIDYLYLTRANSFERASE"/>
    <property type="match status" value="1"/>
</dbReference>
<comment type="subcellular location">
    <subcellularLocation>
        <location evidence="1">Cell membrane</location>
    </subcellularLocation>
</comment>
<gene>
    <name evidence="2" type="primary">waaA-2</name>
    <name evidence="2" type="ORF">HLUCCX10_08105</name>
</gene>
<dbReference type="PANTHER" id="PTHR42755:SF1">
    <property type="entry name" value="3-DEOXY-D-MANNO-OCTULOSONIC ACID TRANSFERASE, MITOCHONDRIAL-RELATED"/>
    <property type="match status" value="1"/>
</dbReference>
<comment type="caution">
    <text evidence="2">The sequence shown here is derived from an EMBL/GenBank/DDBJ whole genome shotgun (WGS) entry which is preliminary data.</text>
</comment>
<dbReference type="EMBL" id="LJXT01000041">
    <property type="protein sequence ID" value="KPQ16319.1"/>
    <property type="molecule type" value="Genomic_DNA"/>
</dbReference>
<dbReference type="InterPro" id="IPR039901">
    <property type="entry name" value="Kdotransferase"/>
</dbReference>
<proteinExistence type="inferred from homology"/>
<evidence type="ECO:0000256" key="1">
    <source>
        <dbReference type="RuleBase" id="RU365103"/>
    </source>
</evidence>
<dbReference type="Proteomes" id="UP000050421">
    <property type="component" value="Unassembled WGS sequence"/>
</dbReference>
<dbReference type="AlphaFoldDB" id="A0A0P8C192"/>
<keyword evidence="1" id="KW-0448">Lipopolysaccharide biosynthesis</keyword>
<dbReference type="PATRIC" id="fig|1305737.6.peg.3340"/>
<dbReference type="Gene3D" id="3.40.50.2000">
    <property type="entry name" value="Glycogen Phosphorylase B"/>
    <property type="match status" value="1"/>
</dbReference>
<dbReference type="GO" id="GO:0005886">
    <property type="term" value="C:plasma membrane"/>
    <property type="evidence" value="ECO:0007669"/>
    <property type="project" value="UniProtKB-SubCell"/>
</dbReference>
<dbReference type="EC" id="2.4.99.12" evidence="1"/>